<organism evidence="1 2">
    <name type="scientific">Rotaria magnacalcarata</name>
    <dbReference type="NCBI Taxonomy" id="392030"/>
    <lineage>
        <taxon>Eukaryota</taxon>
        <taxon>Metazoa</taxon>
        <taxon>Spiralia</taxon>
        <taxon>Gnathifera</taxon>
        <taxon>Rotifera</taxon>
        <taxon>Eurotatoria</taxon>
        <taxon>Bdelloidea</taxon>
        <taxon>Philodinida</taxon>
        <taxon>Philodinidae</taxon>
        <taxon>Rotaria</taxon>
    </lineage>
</organism>
<reference evidence="1" key="1">
    <citation type="submission" date="2021-02" db="EMBL/GenBank/DDBJ databases">
        <authorList>
            <person name="Nowell W R."/>
        </authorList>
    </citation>
    <scope>NUCLEOTIDE SEQUENCE</scope>
</reference>
<name>A0A8S2S2L9_9BILA</name>
<dbReference type="Proteomes" id="UP000676336">
    <property type="component" value="Unassembled WGS sequence"/>
</dbReference>
<sequence length="119" mass="12858">AQFISPQYAFVNKTIQINIPVSDVNAGDDVRCRWSTYTTGYRRRKRSDKEDSIIHPSGVHFYNRLTSDQAWIHIRERRSCGGGCGSSCSYACSCACSGCSGTGCSGISGICDGSNNCVA</sequence>
<feature type="non-terminal residue" evidence="1">
    <location>
        <position position="119"/>
    </location>
</feature>
<accession>A0A8S2S2L9</accession>
<proteinExistence type="predicted"/>
<dbReference type="EMBL" id="CAJOBI010017324">
    <property type="protein sequence ID" value="CAF4194140.1"/>
    <property type="molecule type" value="Genomic_DNA"/>
</dbReference>
<evidence type="ECO:0000313" key="1">
    <source>
        <dbReference type="EMBL" id="CAF4194140.1"/>
    </source>
</evidence>
<gene>
    <name evidence="1" type="ORF">SMN809_LOCUS21598</name>
</gene>
<protein>
    <submittedName>
        <fullName evidence="1">Uncharacterized protein</fullName>
    </submittedName>
</protein>
<dbReference type="AlphaFoldDB" id="A0A8S2S2L9"/>
<feature type="non-terminal residue" evidence="1">
    <location>
        <position position="1"/>
    </location>
</feature>
<evidence type="ECO:0000313" key="2">
    <source>
        <dbReference type="Proteomes" id="UP000676336"/>
    </source>
</evidence>
<comment type="caution">
    <text evidence="1">The sequence shown here is derived from an EMBL/GenBank/DDBJ whole genome shotgun (WGS) entry which is preliminary data.</text>
</comment>